<reference evidence="2 3" key="1">
    <citation type="journal article" date="2019" name="Genome Biol. Evol.">
        <title>Insights into the evolution of the New World diploid cottons (Gossypium, subgenus Houzingenia) based on genome sequencing.</title>
        <authorList>
            <person name="Grover C.E."/>
            <person name="Arick M.A. 2nd"/>
            <person name="Thrash A."/>
            <person name="Conover J.L."/>
            <person name="Sanders W.S."/>
            <person name="Peterson D.G."/>
            <person name="Frelichowski J.E."/>
            <person name="Scheffler J.A."/>
            <person name="Scheffler B.E."/>
            <person name="Wendel J.F."/>
        </authorList>
    </citation>
    <scope>NUCLEOTIDE SEQUENCE [LARGE SCALE GENOMIC DNA]</scope>
    <source>
        <strain evidence="2">157</strain>
        <tissue evidence="2">Leaf</tissue>
    </source>
</reference>
<organism evidence="2 3">
    <name type="scientific">Gossypium lobatum</name>
    <dbReference type="NCBI Taxonomy" id="34289"/>
    <lineage>
        <taxon>Eukaryota</taxon>
        <taxon>Viridiplantae</taxon>
        <taxon>Streptophyta</taxon>
        <taxon>Embryophyta</taxon>
        <taxon>Tracheophyta</taxon>
        <taxon>Spermatophyta</taxon>
        <taxon>Magnoliopsida</taxon>
        <taxon>eudicotyledons</taxon>
        <taxon>Gunneridae</taxon>
        <taxon>Pentapetalae</taxon>
        <taxon>rosids</taxon>
        <taxon>malvids</taxon>
        <taxon>Malvales</taxon>
        <taxon>Malvaceae</taxon>
        <taxon>Malvoideae</taxon>
        <taxon>Gossypium</taxon>
    </lineage>
</organism>
<name>A0A7J8LNL9_9ROSI</name>
<evidence type="ECO:0000256" key="1">
    <source>
        <dbReference type="SAM" id="MobiDB-lite"/>
    </source>
</evidence>
<proteinExistence type="predicted"/>
<dbReference type="EMBL" id="JABEZX010000004">
    <property type="protein sequence ID" value="MBA0553993.1"/>
    <property type="molecule type" value="Genomic_DNA"/>
</dbReference>
<dbReference type="AlphaFoldDB" id="A0A7J8LNL9"/>
<gene>
    <name evidence="2" type="ORF">Golob_013128</name>
</gene>
<accession>A0A7J8LNL9</accession>
<feature type="region of interest" description="Disordered" evidence="1">
    <location>
        <begin position="57"/>
        <end position="121"/>
    </location>
</feature>
<protein>
    <submittedName>
        <fullName evidence="2">Uncharacterized protein</fullName>
    </submittedName>
</protein>
<evidence type="ECO:0000313" key="2">
    <source>
        <dbReference type="EMBL" id="MBA0553993.1"/>
    </source>
</evidence>
<sequence>MGPSSAPMQEMTPVVVPPMATPPTGQYVPSYFGAYTNPFISIQALYIPPHFPTSTSMLGGLSFKPPIPRSKDTRWQPMQSTEGEEDERSKLETQSEVQQIRNPAHNRQPPRCGTDSNQYLD</sequence>
<evidence type="ECO:0000313" key="3">
    <source>
        <dbReference type="Proteomes" id="UP000593572"/>
    </source>
</evidence>
<keyword evidence="3" id="KW-1185">Reference proteome</keyword>
<comment type="caution">
    <text evidence="2">The sequence shown here is derived from an EMBL/GenBank/DDBJ whole genome shotgun (WGS) entry which is preliminary data.</text>
</comment>
<dbReference type="Proteomes" id="UP000593572">
    <property type="component" value="Unassembled WGS sequence"/>
</dbReference>